<reference evidence="2 3" key="1">
    <citation type="journal article" date="2014" name="Nature">
        <title>An environmental bacterial taxon with a large and distinct metabolic repertoire.</title>
        <authorList>
            <person name="Wilson M.C."/>
            <person name="Mori T."/>
            <person name="Ruckert C."/>
            <person name="Uria A.R."/>
            <person name="Helf M.J."/>
            <person name="Takada K."/>
            <person name="Gernert C."/>
            <person name="Steffens U.A."/>
            <person name="Heycke N."/>
            <person name="Schmitt S."/>
            <person name="Rinke C."/>
            <person name="Helfrich E.J."/>
            <person name="Brachmann A.O."/>
            <person name="Gurgui C."/>
            <person name="Wakimoto T."/>
            <person name="Kracht M."/>
            <person name="Crusemann M."/>
            <person name="Hentschel U."/>
            <person name="Abe I."/>
            <person name="Matsunaga S."/>
            <person name="Kalinowski J."/>
            <person name="Takeyama H."/>
            <person name="Piel J."/>
        </authorList>
    </citation>
    <scope>NUCLEOTIDE SEQUENCE [LARGE SCALE GENOMIC DNA]</scope>
    <source>
        <strain evidence="3">TSY1</strain>
    </source>
</reference>
<keyword evidence="3" id="KW-1185">Reference proteome</keyword>
<feature type="transmembrane region" description="Helical" evidence="1">
    <location>
        <begin position="57"/>
        <end position="75"/>
    </location>
</feature>
<proteinExistence type="predicted"/>
<dbReference type="HOGENOM" id="CLU_2407773_0_0_7"/>
<dbReference type="AlphaFoldDB" id="W4LKJ7"/>
<keyword evidence="1" id="KW-0472">Membrane</keyword>
<keyword evidence="1" id="KW-0812">Transmembrane</keyword>
<evidence type="ECO:0000313" key="3">
    <source>
        <dbReference type="Proteomes" id="UP000019141"/>
    </source>
</evidence>
<protein>
    <submittedName>
        <fullName evidence="2">Uncharacterized protein</fullName>
    </submittedName>
</protein>
<sequence length="92" mass="9736">MAQKRILAWPTSPFHGSKEDFSVADLGIGDLGIGVVLGMLSLLLLGLKWELDRPLTWGAALVIPVVAGVVAGAVMPMSGLSRYWLWGGHLGP</sequence>
<evidence type="ECO:0000313" key="2">
    <source>
        <dbReference type="EMBL" id="ETW98429.1"/>
    </source>
</evidence>
<evidence type="ECO:0000256" key="1">
    <source>
        <dbReference type="SAM" id="Phobius"/>
    </source>
</evidence>
<accession>W4LKJ7</accession>
<name>W4LKJ7_ENTF1</name>
<comment type="caution">
    <text evidence="2">The sequence shown here is derived from an EMBL/GenBank/DDBJ whole genome shotgun (WGS) entry which is preliminary data.</text>
</comment>
<organism evidence="2 3">
    <name type="scientific">Entotheonella factor</name>
    <dbReference type="NCBI Taxonomy" id="1429438"/>
    <lineage>
        <taxon>Bacteria</taxon>
        <taxon>Pseudomonadati</taxon>
        <taxon>Nitrospinota/Tectimicrobiota group</taxon>
        <taxon>Candidatus Tectimicrobiota</taxon>
        <taxon>Candidatus Entotheonellia</taxon>
        <taxon>Candidatus Entotheonellales</taxon>
        <taxon>Candidatus Entotheonellaceae</taxon>
        <taxon>Candidatus Entotheonella</taxon>
    </lineage>
</organism>
<feature type="transmembrane region" description="Helical" evidence="1">
    <location>
        <begin position="21"/>
        <end position="45"/>
    </location>
</feature>
<gene>
    <name evidence="2" type="ORF">ETSY1_18765</name>
</gene>
<dbReference type="Proteomes" id="UP000019141">
    <property type="component" value="Unassembled WGS sequence"/>
</dbReference>
<dbReference type="EMBL" id="AZHW01000555">
    <property type="protein sequence ID" value="ETW98429.1"/>
    <property type="molecule type" value="Genomic_DNA"/>
</dbReference>
<keyword evidence="1" id="KW-1133">Transmembrane helix</keyword>